<keyword evidence="3" id="KW-0378">Hydrolase</keyword>
<feature type="compositionally biased region" description="Low complexity" evidence="5">
    <location>
        <begin position="13"/>
        <end position="33"/>
    </location>
</feature>
<dbReference type="FunFam" id="3.90.190.10:FF:000120">
    <property type="entry name" value="MAP kinase phosphatase, putative"/>
    <property type="match status" value="1"/>
</dbReference>
<evidence type="ECO:0000259" key="6">
    <source>
        <dbReference type="PROSITE" id="PS50054"/>
    </source>
</evidence>
<dbReference type="Proteomes" id="UP000054166">
    <property type="component" value="Unassembled WGS sequence"/>
</dbReference>
<reference evidence="8 9" key="1">
    <citation type="submission" date="2014-04" db="EMBL/GenBank/DDBJ databases">
        <authorList>
            <consortium name="DOE Joint Genome Institute"/>
            <person name="Kuo A."/>
            <person name="Tarkka M."/>
            <person name="Buscot F."/>
            <person name="Kohler A."/>
            <person name="Nagy L.G."/>
            <person name="Floudas D."/>
            <person name="Copeland A."/>
            <person name="Barry K.W."/>
            <person name="Cichocki N."/>
            <person name="Veneault-Fourrey C."/>
            <person name="LaButti K."/>
            <person name="Lindquist E.A."/>
            <person name="Lipzen A."/>
            <person name="Lundell T."/>
            <person name="Morin E."/>
            <person name="Murat C."/>
            <person name="Sun H."/>
            <person name="Tunlid A."/>
            <person name="Henrissat B."/>
            <person name="Grigoriev I.V."/>
            <person name="Hibbett D.S."/>
            <person name="Martin F."/>
            <person name="Nordberg H.P."/>
            <person name="Cantor M.N."/>
            <person name="Hua S.X."/>
        </authorList>
    </citation>
    <scope>NUCLEOTIDE SEQUENCE [LARGE SCALE GENOMIC DNA]</scope>
    <source>
        <strain evidence="8 9">F 1598</strain>
    </source>
</reference>
<feature type="compositionally biased region" description="Basic and acidic residues" evidence="5">
    <location>
        <begin position="716"/>
        <end position="730"/>
    </location>
</feature>
<comment type="similarity">
    <text evidence="1">Belongs to the protein-tyrosine phosphatase family. Non-receptor class dual specificity subfamily.</text>
</comment>
<feature type="region of interest" description="Disordered" evidence="5">
    <location>
        <begin position="286"/>
        <end position="317"/>
    </location>
</feature>
<dbReference type="InterPro" id="IPR020422">
    <property type="entry name" value="TYR_PHOSPHATASE_DUAL_dom"/>
</dbReference>
<evidence type="ECO:0000256" key="4">
    <source>
        <dbReference type="ARBA" id="ARBA00022912"/>
    </source>
</evidence>
<accession>A0A0C3GEF2</accession>
<keyword evidence="9" id="KW-1185">Reference proteome</keyword>
<dbReference type="SUPFAM" id="SSF52821">
    <property type="entry name" value="Rhodanese/Cell cycle control phosphatase"/>
    <property type="match status" value="1"/>
</dbReference>
<dbReference type="PANTHER" id="PTHR10159:SF530">
    <property type="entry name" value="DUAL SPECIFICITY PROTEIN PHOSPHATASE DDB_G0271350-RELATED"/>
    <property type="match status" value="1"/>
</dbReference>
<dbReference type="OrthoDB" id="273181at2759"/>
<dbReference type="InterPro" id="IPR029021">
    <property type="entry name" value="Prot-tyrosine_phosphatase-like"/>
</dbReference>
<reference evidence="9" key="2">
    <citation type="submission" date="2015-01" db="EMBL/GenBank/DDBJ databases">
        <title>Evolutionary Origins and Diversification of the Mycorrhizal Mutualists.</title>
        <authorList>
            <consortium name="DOE Joint Genome Institute"/>
            <consortium name="Mycorrhizal Genomics Consortium"/>
            <person name="Kohler A."/>
            <person name="Kuo A."/>
            <person name="Nagy L.G."/>
            <person name="Floudas D."/>
            <person name="Copeland A."/>
            <person name="Barry K.W."/>
            <person name="Cichocki N."/>
            <person name="Veneault-Fourrey C."/>
            <person name="LaButti K."/>
            <person name="Lindquist E.A."/>
            <person name="Lipzen A."/>
            <person name="Lundell T."/>
            <person name="Morin E."/>
            <person name="Murat C."/>
            <person name="Riley R."/>
            <person name="Ohm R."/>
            <person name="Sun H."/>
            <person name="Tunlid A."/>
            <person name="Henrissat B."/>
            <person name="Grigoriev I.V."/>
            <person name="Hibbett D.S."/>
            <person name="Martin F."/>
        </authorList>
    </citation>
    <scope>NUCLEOTIDE SEQUENCE [LARGE SCALE GENOMIC DNA]</scope>
    <source>
        <strain evidence="9">F 1598</strain>
    </source>
</reference>
<dbReference type="Gene3D" id="3.40.250.10">
    <property type="entry name" value="Rhodanese-like domain"/>
    <property type="match status" value="1"/>
</dbReference>
<dbReference type="InParanoid" id="A0A0C3GEF2"/>
<gene>
    <name evidence="8" type="ORF">PILCRDRAFT_60421</name>
</gene>
<feature type="compositionally biased region" description="Low complexity" evidence="5">
    <location>
        <begin position="357"/>
        <end position="369"/>
    </location>
</feature>
<evidence type="ECO:0000313" key="8">
    <source>
        <dbReference type="EMBL" id="KIM90064.1"/>
    </source>
</evidence>
<proteinExistence type="inferred from homology"/>
<dbReference type="PROSITE" id="PS50054">
    <property type="entry name" value="TYR_PHOSPHATASE_DUAL"/>
    <property type="match status" value="1"/>
</dbReference>
<evidence type="ECO:0000313" key="9">
    <source>
        <dbReference type="Proteomes" id="UP000054166"/>
    </source>
</evidence>
<dbReference type="CDD" id="cd14498">
    <property type="entry name" value="DSP"/>
    <property type="match status" value="1"/>
</dbReference>
<dbReference type="SMART" id="SM00195">
    <property type="entry name" value="DSPc"/>
    <property type="match status" value="1"/>
</dbReference>
<dbReference type="HOGENOM" id="CLU_007776_0_0_1"/>
<feature type="region of interest" description="Disordered" evidence="5">
    <location>
        <begin position="1"/>
        <end position="61"/>
    </location>
</feature>
<dbReference type="Gene3D" id="3.90.190.10">
    <property type="entry name" value="Protein tyrosine phosphatase superfamily"/>
    <property type="match status" value="1"/>
</dbReference>
<dbReference type="InterPro" id="IPR000387">
    <property type="entry name" value="Tyr_Pase_dom"/>
</dbReference>
<dbReference type="EMBL" id="KN832974">
    <property type="protein sequence ID" value="KIM90064.1"/>
    <property type="molecule type" value="Genomic_DNA"/>
</dbReference>
<feature type="region of interest" description="Disordered" evidence="5">
    <location>
        <begin position="435"/>
        <end position="542"/>
    </location>
</feature>
<dbReference type="InterPro" id="IPR036873">
    <property type="entry name" value="Rhodanese-like_dom_sf"/>
</dbReference>
<dbReference type="PANTHER" id="PTHR10159">
    <property type="entry name" value="DUAL SPECIFICITY PROTEIN PHOSPHATASE"/>
    <property type="match status" value="1"/>
</dbReference>
<dbReference type="AlphaFoldDB" id="A0A0C3GEF2"/>
<dbReference type="EC" id="3.1.3.48" evidence="2"/>
<dbReference type="STRING" id="765440.A0A0C3GEF2"/>
<feature type="compositionally biased region" description="Polar residues" evidence="5">
    <location>
        <begin position="454"/>
        <end position="468"/>
    </location>
</feature>
<dbReference type="InterPro" id="IPR000340">
    <property type="entry name" value="Dual-sp_phosphatase_cat-dom"/>
</dbReference>
<evidence type="ECO:0000256" key="1">
    <source>
        <dbReference type="ARBA" id="ARBA00008601"/>
    </source>
</evidence>
<feature type="compositionally biased region" description="Polar residues" evidence="5">
    <location>
        <begin position="122"/>
        <end position="131"/>
    </location>
</feature>
<protein>
    <recommendedName>
        <fullName evidence="2">protein-tyrosine-phosphatase</fullName>
        <ecNumber evidence="2">3.1.3.48</ecNumber>
    </recommendedName>
</protein>
<dbReference type="GO" id="GO:0043409">
    <property type="term" value="P:negative regulation of MAPK cascade"/>
    <property type="evidence" value="ECO:0007669"/>
    <property type="project" value="TreeGrafter"/>
</dbReference>
<feature type="region of interest" description="Disordered" evidence="5">
    <location>
        <begin position="122"/>
        <end position="146"/>
    </location>
</feature>
<dbReference type="GO" id="GO:0004725">
    <property type="term" value="F:protein tyrosine phosphatase activity"/>
    <property type="evidence" value="ECO:0007669"/>
    <property type="project" value="UniProtKB-EC"/>
</dbReference>
<sequence length="822" mass="88840">MPPRKPPPLTINLDAAPDSPLLLSSPDDSPSSPVSFTLADETDPTSSSDADPSTDDISKDLQVLERLRRSVQKNLRLRPIKSASALPRLSPASVLPPASPWRDVASPVSSTGSVYYTPLSESLRSPPFSATSPVRSPSSPGPRPIDPSTLATLLSASLRPLLIDTRPPASYLASRIHTSINIAIPSLILKRYRKAGSSGFASLDALRQFITTEHAKQTWDELMAPNGKWNGNIVVYDEEMFEENPSLTAWALIPLLAPLLPNGSVDYLKNGLSAARTHPRLRAHLVSDEPDSSDDHYDDMISSAKKPGSGTGGSGSAGLFQLDTLSAARSKIFPEIDREKPHHHVQSPPPVMPTAISSSMPSLSASTTTEFDVDPSPPPSHLAFRRPAPHKRPSVPNLRRIDTKSAERLNVTIPKLHIRTPPARAATLAVPQTLQVPNGSSSQPPRSPTHLNLMYSNHHSPTSANRTNGLAPPSPNGQSEFNHHLPPPSPSFFSTSFSSSPTHSGPTTPRTPRTPTTPMPLPSPSTARPGGSDTAPPSTEDTFPAFTISAILPNFLYLGPELTTEEHVKELKTLGVKRIINIAAECDDDHGLQLRENFDRYFHIPMRDIVEEENITRGVREACDILDDARLHSAPIYVHCKAGKSRSVTAVIAYLIHANHWTLSRAYSFVLERRKGISPNIGFVSELMTFEEQELGGKSVGVVQPSSSSSSSSGADGEHQDEQNHHHDPHGGYGGPANRRPMHLRESLPPAFTTTQSSETFLPGPMSAGGISSARVGDSGQEMEIKDATGRYRHARRAPVDENTLQPMRRVSKAGLESSVNG</sequence>
<dbReference type="GO" id="GO:0005737">
    <property type="term" value="C:cytoplasm"/>
    <property type="evidence" value="ECO:0007669"/>
    <property type="project" value="TreeGrafter"/>
</dbReference>
<dbReference type="PROSITE" id="PS50056">
    <property type="entry name" value="TYR_PHOSPHATASE_2"/>
    <property type="match status" value="1"/>
</dbReference>
<feature type="domain" description="Tyrosine specific protein phosphatases" evidence="7">
    <location>
        <begin position="613"/>
        <end position="677"/>
    </location>
</feature>
<feature type="compositionally biased region" description="Polar residues" evidence="5">
    <location>
        <begin position="435"/>
        <end position="444"/>
    </location>
</feature>
<evidence type="ECO:0000256" key="5">
    <source>
        <dbReference type="SAM" id="MobiDB-lite"/>
    </source>
</evidence>
<dbReference type="SUPFAM" id="SSF52799">
    <property type="entry name" value="(Phosphotyrosine protein) phosphatases II"/>
    <property type="match status" value="1"/>
</dbReference>
<name>A0A0C3GEF2_PILCF</name>
<evidence type="ECO:0000256" key="3">
    <source>
        <dbReference type="ARBA" id="ARBA00022801"/>
    </source>
</evidence>
<feature type="region of interest" description="Disordered" evidence="5">
    <location>
        <begin position="698"/>
        <end position="822"/>
    </location>
</feature>
<keyword evidence="4" id="KW-0904">Protein phosphatase</keyword>
<feature type="domain" description="Tyrosine-protein phosphatase" evidence="6">
    <location>
        <begin position="547"/>
        <end position="696"/>
    </location>
</feature>
<feature type="region of interest" description="Disordered" evidence="5">
    <location>
        <begin position="357"/>
        <end position="403"/>
    </location>
</feature>
<dbReference type="Pfam" id="PF00782">
    <property type="entry name" value="DSPc"/>
    <property type="match status" value="1"/>
</dbReference>
<feature type="compositionally biased region" description="Basic residues" evidence="5">
    <location>
        <begin position="383"/>
        <end position="393"/>
    </location>
</feature>
<organism evidence="8 9">
    <name type="scientific">Piloderma croceum (strain F 1598)</name>
    <dbReference type="NCBI Taxonomy" id="765440"/>
    <lineage>
        <taxon>Eukaryota</taxon>
        <taxon>Fungi</taxon>
        <taxon>Dikarya</taxon>
        <taxon>Basidiomycota</taxon>
        <taxon>Agaricomycotina</taxon>
        <taxon>Agaricomycetes</taxon>
        <taxon>Agaricomycetidae</taxon>
        <taxon>Atheliales</taxon>
        <taxon>Atheliaceae</taxon>
        <taxon>Piloderma</taxon>
    </lineage>
</organism>
<feature type="compositionally biased region" description="Low complexity" evidence="5">
    <location>
        <begin position="491"/>
        <end position="514"/>
    </location>
</feature>
<evidence type="ECO:0000259" key="7">
    <source>
        <dbReference type="PROSITE" id="PS50056"/>
    </source>
</evidence>
<evidence type="ECO:0000256" key="2">
    <source>
        <dbReference type="ARBA" id="ARBA00013064"/>
    </source>
</evidence>